<keyword evidence="6 11" id="KW-0472">Membrane</keyword>
<keyword evidence="3 12" id="KW-0732">Signal</keyword>
<keyword evidence="8" id="KW-0325">Glycoprotein</keyword>
<evidence type="ECO:0000256" key="12">
    <source>
        <dbReference type="SAM" id="SignalP"/>
    </source>
</evidence>
<keyword evidence="7 9" id="KW-1015">Disulfide bond</keyword>
<dbReference type="SMART" id="SM00202">
    <property type="entry name" value="SR"/>
    <property type="match status" value="3"/>
</dbReference>
<keyword evidence="15" id="KW-1185">Reference proteome</keyword>
<dbReference type="AlphaFoldDB" id="A0AA35SZ97"/>
<accession>A0AA35SZ97</accession>
<dbReference type="Gene3D" id="3.10.250.10">
    <property type="entry name" value="SRCR-like domain"/>
    <property type="match status" value="3"/>
</dbReference>
<protein>
    <submittedName>
        <fullName evidence="14">Lysyl oxidase homolog 3A</fullName>
    </submittedName>
</protein>
<feature type="region of interest" description="Disordered" evidence="10">
    <location>
        <begin position="494"/>
        <end position="550"/>
    </location>
</feature>
<feature type="compositionally biased region" description="Basic and acidic residues" evidence="10">
    <location>
        <begin position="499"/>
        <end position="508"/>
    </location>
</feature>
<reference evidence="14" key="1">
    <citation type="submission" date="2023-03" db="EMBL/GenBank/DDBJ databases">
        <authorList>
            <person name="Steffen K."/>
            <person name="Cardenas P."/>
        </authorList>
    </citation>
    <scope>NUCLEOTIDE SEQUENCE</scope>
</reference>
<comment type="caution">
    <text evidence="9">Lacks conserved residue(s) required for the propagation of feature annotation.</text>
</comment>
<feature type="domain" description="SRCR" evidence="13">
    <location>
        <begin position="29"/>
        <end position="139"/>
    </location>
</feature>
<keyword evidence="2 11" id="KW-0812">Transmembrane</keyword>
<evidence type="ECO:0000256" key="5">
    <source>
        <dbReference type="ARBA" id="ARBA00022989"/>
    </source>
</evidence>
<evidence type="ECO:0000313" key="14">
    <source>
        <dbReference type="EMBL" id="CAI8038222.1"/>
    </source>
</evidence>
<feature type="domain" description="SRCR" evidence="13">
    <location>
        <begin position="254"/>
        <end position="384"/>
    </location>
</feature>
<feature type="signal peptide" evidence="12">
    <location>
        <begin position="1"/>
        <end position="20"/>
    </location>
</feature>
<dbReference type="InterPro" id="IPR001190">
    <property type="entry name" value="SRCR"/>
</dbReference>
<evidence type="ECO:0000256" key="4">
    <source>
        <dbReference type="ARBA" id="ARBA00022737"/>
    </source>
</evidence>
<feature type="compositionally biased region" description="Polar residues" evidence="10">
    <location>
        <begin position="522"/>
        <end position="550"/>
    </location>
</feature>
<dbReference type="InterPro" id="IPR036772">
    <property type="entry name" value="SRCR-like_dom_sf"/>
</dbReference>
<organism evidence="14 15">
    <name type="scientific">Geodia barretti</name>
    <name type="common">Barrett's horny sponge</name>
    <dbReference type="NCBI Taxonomy" id="519541"/>
    <lineage>
        <taxon>Eukaryota</taxon>
        <taxon>Metazoa</taxon>
        <taxon>Porifera</taxon>
        <taxon>Demospongiae</taxon>
        <taxon>Heteroscleromorpha</taxon>
        <taxon>Tetractinellida</taxon>
        <taxon>Astrophorina</taxon>
        <taxon>Geodiidae</taxon>
        <taxon>Geodia</taxon>
    </lineage>
</organism>
<feature type="domain" description="SRCR" evidence="13">
    <location>
        <begin position="147"/>
        <end position="253"/>
    </location>
</feature>
<evidence type="ECO:0000256" key="10">
    <source>
        <dbReference type="SAM" id="MobiDB-lite"/>
    </source>
</evidence>
<feature type="disulfide bond" evidence="9">
    <location>
        <begin position="109"/>
        <end position="119"/>
    </location>
</feature>
<sequence>MALQLLCLVTLAGFIIGVSAETCDGEGSLRLVGWLEADAGRLEVCHNREWGTICVNQSLDLWPHKNAEVACRDIGYAGALNSLFHHTIPSDKRVREDSDVPIHFSQVRCSGEQRSLLDCPLSEITEQCTHNQNAAIVCRRGRASGDVRLVGDQRDTVGAVELYHPMTGWTGICADANYIHMWRDNRRAAETVCAQLGYLGGTPYVQSLQRSAISDRKVVVGSCASGAIFDLTDCDISTIEDCRGDDLAWVQCSTTGRNGGASKVGSEREGVMQVQYSGRRGFICDNDWDNIDAQVACSEFDQYNRNADTTPKRDYTEFVSDLKPIWLGGIECTDKIVGESSRRDIVESKIKECDYSEQYPIGLTECNFVSETVREHRLAQIDCGDAGLSSSAVALIAGVCVGIILLCCCCVCTVCFCCDEHSKRIAGSKTVCERMIGRDCCRVPGRVSHCVHTVHTKLRAPKRTEVAANDRPATLTTTNVPQYTATATSDQEMTAVMSSEDRNKEPSERSSVYFTPREEQQTELTSDTPPSYAQSSHYPTPSLSKIQTTV</sequence>
<dbReference type="PANTHER" id="PTHR19331">
    <property type="entry name" value="SCAVENGER RECEPTOR DOMAIN-CONTAINING"/>
    <property type="match status" value="1"/>
</dbReference>
<dbReference type="Proteomes" id="UP001174909">
    <property type="component" value="Unassembled WGS sequence"/>
</dbReference>
<evidence type="ECO:0000256" key="7">
    <source>
        <dbReference type="ARBA" id="ARBA00023157"/>
    </source>
</evidence>
<evidence type="ECO:0000256" key="9">
    <source>
        <dbReference type="PROSITE-ProRule" id="PRU00196"/>
    </source>
</evidence>
<proteinExistence type="predicted"/>
<feature type="transmembrane region" description="Helical" evidence="11">
    <location>
        <begin position="392"/>
        <end position="418"/>
    </location>
</feature>
<comment type="caution">
    <text evidence="14">The sequence shown here is derived from an EMBL/GenBank/DDBJ whole genome shotgun (WGS) entry which is preliminary data.</text>
</comment>
<evidence type="ECO:0000313" key="15">
    <source>
        <dbReference type="Proteomes" id="UP001174909"/>
    </source>
</evidence>
<dbReference type="PRINTS" id="PR00258">
    <property type="entry name" value="SPERACTRCPTR"/>
</dbReference>
<dbReference type="PANTHER" id="PTHR19331:SF487">
    <property type="entry name" value="SOLUBLE SCAVENGER RECEPTOR CYSTEINE-RICH DOMAIN-CONTAINING PROTEIN SSC5D"/>
    <property type="match status" value="1"/>
</dbReference>
<name>A0AA35SZ97_GEOBA</name>
<comment type="subcellular location">
    <subcellularLocation>
        <location evidence="1">Membrane</location>
        <topology evidence="1">Single-pass membrane protein</topology>
    </subcellularLocation>
</comment>
<dbReference type="FunFam" id="3.10.250.10:FF:000016">
    <property type="entry name" value="Scavenger receptor cysteine-rich protein type 12"/>
    <property type="match status" value="1"/>
</dbReference>
<evidence type="ECO:0000256" key="6">
    <source>
        <dbReference type="ARBA" id="ARBA00023136"/>
    </source>
</evidence>
<gene>
    <name evidence="14" type="ORF">GBAR_LOCUS21313</name>
</gene>
<dbReference type="Pfam" id="PF00530">
    <property type="entry name" value="SRCR"/>
    <property type="match status" value="2"/>
</dbReference>
<evidence type="ECO:0000256" key="3">
    <source>
        <dbReference type="ARBA" id="ARBA00022729"/>
    </source>
</evidence>
<feature type="chain" id="PRO_5041439749" evidence="12">
    <location>
        <begin position="21"/>
        <end position="550"/>
    </location>
</feature>
<evidence type="ECO:0000256" key="8">
    <source>
        <dbReference type="ARBA" id="ARBA00023180"/>
    </source>
</evidence>
<dbReference type="GO" id="GO:0016020">
    <property type="term" value="C:membrane"/>
    <property type="evidence" value="ECO:0007669"/>
    <property type="project" value="UniProtKB-SubCell"/>
</dbReference>
<dbReference type="PROSITE" id="PS50287">
    <property type="entry name" value="SRCR_2"/>
    <property type="match status" value="3"/>
</dbReference>
<evidence type="ECO:0000259" key="13">
    <source>
        <dbReference type="PROSITE" id="PS50287"/>
    </source>
</evidence>
<keyword evidence="4" id="KW-0677">Repeat</keyword>
<dbReference type="EMBL" id="CASHTH010002986">
    <property type="protein sequence ID" value="CAI8038222.1"/>
    <property type="molecule type" value="Genomic_DNA"/>
</dbReference>
<evidence type="ECO:0000256" key="1">
    <source>
        <dbReference type="ARBA" id="ARBA00004167"/>
    </source>
</evidence>
<evidence type="ECO:0000256" key="2">
    <source>
        <dbReference type="ARBA" id="ARBA00022692"/>
    </source>
</evidence>
<keyword evidence="5 11" id="KW-1133">Transmembrane helix</keyword>
<dbReference type="SUPFAM" id="SSF56487">
    <property type="entry name" value="SRCR-like"/>
    <property type="match status" value="3"/>
</dbReference>
<evidence type="ECO:0000256" key="11">
    <source>
        <dbReference type="SAM" id="Phobius"/>
    </source>
</evidence>